<accession>A0A6A6SVN7</accession>
<protein>
    <submittedName>
        <fullName evidence="1">Uncharacterized protein</fullName>
    </submittedName>
</protein>
<dbReference type="Proteomes" id="UP000799324">
    <property type="component" value="Unassembled WGS sequence"/>
</dbReference>
<name>A0A6A6SVN7_9PLEO</name>
<reference evidence="1" key="1">
    <citation type="journal article" date="2020" name="Stud. Mycol.">
        <title>101 Dothideomycetes genomes: a test case for predicting lifestyles and emergence of pathogens.</title>
        <authorList>
            <person name="Haridas S."/>
            <person name="Albert R."/>
            <person name="Binder M."/>
            <person name="Bloem J."/>
            <person name="Labutti K."/>
            <person name="Salamov A."/>
            <person name="Andreopoulos B."/>
            <person name="Baker S."/>
            <person name="Barry K."/>
            <person name="Bills G."/>
            <person name="Bluhm B."/>
            <person name="Cannon C."/>
            <person name="Castanera R."/>
            <person name="Culley D."/>
            <person name="Daum C."/>
            <person name="Ezra D."/>
            <person name="Gonzalez J."/>
            <person name="Henrissat B."/>
            <person name="Kuo A."/>
            <person name="Liang C."/>
            <person name="Lipzen A."/>
            <person name="Lutzoni F."/>
            <person name="Magnuson J."/>
            <person name="Mondo S."/>
            <person name="Nolan M."/>
            <person name="Ohm R."/>
            <person name="Pangilinan J."/>
            <person name="Park H.-J."/>
            <person name="Ramirez L."/>
            <person name="Alfaro M."/>
            <person name="Sun H."/>
            <person name="Tritt A."/>
            <person name="Yoshinaga Y."/>
            <person name="Zwiers L.-H."/>
            <person name="Turgeon B."/>
            <person name="Goodwin S."/>
            <person name="Spatafora J."/>
            <person name="Crous P."/>
            <person name="Grigoriev I."/>
        </authorList>
    </citation>
    <scope>NUCLEOTIDE SEQUENCE</scope>
    <source>
        <strain evidence="1">CBS 122681</strain>
    </source>
</reference>
<organism evidence="1 2">
    <name type="scientific">Lophiostoma macrostomum CBS 122681</name>
    <dbReference type="NCBI Taxonomy" id="1314788"/>
    <lineage>
        <taxon>Eukaryota</taxon>
        <taxon>Fungi</taxon>
        <taxon>Dikarya</taxon>
        <taxon>Ascomycota</taxon>
        <taxon>Pezizomycotina</taxon>
        <taxon>Dothideomycetes</taxon>
        <taxon>Pleosporomycetidae</taxon>
        <taxon>Pleosporales</taxon>
        <taxon>Lophiostomataceae</taxon>
        <taxon>Lophiostoma</taxon>
    </lineage>
</organism>
<proteinExistence type="predicted"/>
<dbReference type="EMBL" id="MU004420">
    <property type="protein sequence ID" value="KAF2651662.1"/>
    <property type="molecule type" value="Genomic_DNA"/>
</dbReference>
<sequence length="286" mass="32153">MGGVTALTFINPCDKGAGNCQMHRSYGQDYASARLGEGFAHFDDVPLDTSQSMARLFSITLQAAQTTVADIHCIDYGMEHVSYYGFYDEEYPHESSAWDFPIDFPKWSLHNGLQNSSFSNLAVLKMHLGCSSYVYDKDSQDRFVYHFSKFLSGTSLLHTLSFTMVEEWDGKDLLTKLTASPVTATVRNFAMINFALTSTHLISVLDNLPTALRTLVLESTCGISRLGLGGIPWIRDTFTELRMIRVQSRCNCGCSYAGIFYDGNEMTEYLNEQIRELISESDEDLY</sequence>
<evidence type="ECO:0000313" key="2">
    <source>
        <dbReference type="Proteomes" id="UP000799324"/>
    </source>
</evidence>
<gene>
    <name evidence="1" type="ORF">K491DRAFT_696256</name>
</gene>
<dbReference type="OrthoDB" id="3795653at2759"/>
<dbReference type="AlphaFoldDB" id="A0A6A6SVN7"/>
<evidence type="ECO:0000313" key="1">
    <source>
        <dbReference type="EMBL" id="KAF2651662.1"/>
    </source>
</evidence>
<keyword evidence="2" id="KW-1185">Reference proteome</keyword>